<protein>
    <submittedName>
        <fullName evidence="2">Putative membrane-anchored protein</fullName>
    </submittedName>
</protein>
<evidence type="ECO:0000256" key="1">
    <source>
        <dbReference type="SAM" id="Phobius"/>
    </source>
</evidence>
<keyword evidence="3" id="KW-1185">Reference proteome</keyword>
<dbReference type="InterPro" id="IPR007136">
    <property type="entry name" value="DUF347"/>
</dbReference>
<feature type="transmembrane region" description="Helical" evidence="1">
    <location>
        <begin position="35"/>
        <end position="54"/>
    </location>
</feature>
<feature type="transmembrane region" description="Helical" evidence="1">
    <location>
        <begin position="130"/>
        <end position="150"/>
    </location>
</feature>
<feature type="transmembrane region" description="Helical" evidence="1">
    <location>
        <begin position="88"/>
        <end position="110"/>
    </location>
</feature>
<organism evidence="2 3">
    <name type="scientific">Quadrisphaera granulorum</name>
    <dbReference type="NCBI Taxonomy" id="317664"/>
    <lineage>
        <taxon>Bacteria</taxon>
        <taxon>Bacillati</taxon>
        <taxon>Actinomycetota</taxon>
        <taxon>Actinomycetes</taxon>
        <taxon>Kineosporiales</taxon>
        <taxon>Kineosporiaceae</taxon>
        <taxon>Quadrisphaera</taxon>
    </lineage>
</organism>
<gene>
    <name evidence="2" type="ORF">BXY45_11911</name>
</gene>
<feature type="transmembrane region" description="Helical" evidence="1">
    <location>
        <begin position="181"/>
        <end position="199"/>
    </location>
</feature>
<feature type="transmembrane region" description="Helical" evidence="1">
    <location>
        <begin position="156"/>
        <end position="174"/>
    </location>
</feature>
<dbReference type="EMBL" id="QGDQ01000019">
    <property type="protein sequence ID" value="PWJ52519.1"/>
    <property type="molecule type" value="Genomic_DNA"/>
</dbReference>
<evidence type="ECO:0000313" key="2">
    <source>
        <dbReference type="EMBL" id="PWJ52519.1"/>
    </source>
</evidence>
<accession>A0A316A4P5</accession>
<comment type="caution">
    <text evidence="2">The sequence shown here is derived from an EMBL/GenBank/DDBJ whole genome shotgun (WGS) entry which is preliminary data.</text>
</comment>
<dbReference type="Proteomes" id="UP000245469">
    <property type="component" value="Unassembled WGS sequence"/>
</dbReference>
<dbReference type="Pfam" id="PF03988">
    <property type="entry name" value="DUF347"/>
    <property type="match status" value="4"/>
</dbReference>
<keyword evidence="1" id="KW-1133">Transmembrane helix</keyword>
<dbReference type="AlphaFoldDB" id="A0A316A4P5"/>
<proteinExistence type="predicted"/>
<sequence>MLNKVPEVTAWFWVIKVLATTVGETFADYLDGTLGLGLGGTSVLMTAVLVVVLVAQLRADRYRAPLYWLTVVLVSVVGTLLTDCLTDAAGVPLVVSTTVFAVALAATFAIWFAKERTLSIHAVTSLPRELFYWLAVLLTFALGTAAGDLLSEQVGLGYWPTALLVAVVIAAVAATRYGLGANAVACFWVAYVLTRPLGASLGDGFSQAHTDGGLGLGTTWTSVVFLGVILACVTYLTVTKRDQTPAESLSEPKVRH</sequence>
<feature type="transmembrane region" description="Helical" evidence="1">
    <location>
        <begin position="66"/>
        <end position="82"/>
    </location>
</feature>
<evidence type="ECO:0000313" key="3">
    <source>
        <dbReference type="Proteomes" id="UP000245469"/>
    </source>
</evidence>
<keyword evidence="1" id="KW-0472">Membrane</keyword>
<reference evidence="2 3" key="1">
    <citation type="submission" date="2018-03" db="EMBL/GenBank/DDBJ databases">
        <title>Genomic Encyclopedia of Archaeal and Bacterial Type Strains, Phase II (KMG-II): from individual species to whole genera.</title>
        <authorList>
            <person name="Goeker M."/>
        </authorList>
    </citation>
    <scope>NUCLEOTIDE SEQUENCE [LARGE SCALE GENOMIC DNA]</scope>
    <source>
        <strain evidence="2 3">DSM 44889</strain>
    </source>
</reference>
<feature type="transmembrane region" description="Helical" evidence="1">
    <location>
        <begin position="219"/>
        <end position="238"/>
    </location>
</feature>
<name>A0A316A4P5_9ACTN</name>
<keyword evidence="1" id="KW-0812">Transmembrane</keyword>